<feature type="transmembrane region" description="Helical" evidence="1">
    <location>
        <begin position="277"/>
        <end position="302"/>
    </location>
</feature>
<dbReference type="InterPro" id="IPR030802">
    <property type="entry name" value="Permease_MalE"/>
</dbReference>
<feature type="transmembrane region" description="Helical" evidence="1">
    <location>
        <begin position="172"/>
        <end position="192"/>
    </location>
</feature>
<dbReference type="STRING" id="565045.NOR51B_2664"/>
<feature type="transmembrane region" description="Helical" evidence="1">
    <location>
        <begin position="198"/>
        <end position="227"/>
    </location>
</feature>
<proteinExistence type="predicted"/>
<organism evidence="2 3">
    <name type="scientific">Luminiphilus syltensis NOR5-1B</name>
    <dbReference type="NCBI Taxonomy" id="565045"/>
    <lineage>
        <taxon>Bacteria</taxon>
        <taxon>Pseudomonadati</taxon>
        <taxon>Pseudomonadota</taxon>
        <taxon>Gammaproteobacteria</taxon>
        <taxon>Cellvibrionales</taxon>
        <taxon>Halieaceae</taxon>
        <taxon>Luminiphilus</taxon>
    </lineage>
</organism>
<dbReference type="PANTHER" id="PTHR30188:SF3">
    <property type="entry name" value="ABC TRANSPORTER PERMEASE"/>
    <property type="match status" value="1"/>
</dbReference>
<accession>B8KVH7</accession>
<keyword evidence="1" id="KW-0812">Transmembrane</keyword>
<evidence type="ECO:0000313" key="3">
    <source>
        <dbReference type="Proteomes" id="UP000004699"/>
    </source>
</evidence>
<name>B8KVH7_9GAMM</name>
<dbReference type="AlphaFoldDB" id="B8KVH7"/>
<dbReference type="OrthoDB" id="9810518at2"/>
<dbReference type="eggNOG" id="COG0767">
    <property type="taxonomic scope" value="Bacteria"/>
</dbReference>
<dbReference type="GO" id="GO:0043190">
    <property type="term" value="C:ATP-binding cassette (ABC) transporter complex"/>
    <property type="evidence" value="ECO:0007669"/>
    <property type="project" value="InterPro"/>
</dbReference>
<dbReference type="GO" id="GO:0005548">
    <property type="term" value="F:phospholipid transporter activity"/>
    <property type="evidence" value="ECO:0007669"/>
    <property type="project" value="TreeGrafter"/>
</dbReference>
<feature type="transmembrane region" description="Helical" evidence="1">
    <location>
        <begin position="314"/>
        <end position="337"/>
    </location>
</feature>
<protein>
    <submittedName>
        <fullName evidence="2">ABC transporter permease protein</fullName>
    </submittedName>
</protein>
<keyword evidence="1" id="KW-0472">Membrane</keyword>
<dbReference type="HOGENOM" id="CLU_045686_0_2_6"/>
<dbReference type="EMBL" id="DS999411">
    <property type="protein sequence ID" value="EED36712.1"/>
    <property type="molecule type" value="Genomic_DNA"/>
</dbReference>
<reference evidence="3" key="1">
    <citation type="journal article" date="2013" name="BMC Microbiol.">
        <title>Taxonomy and evolution of bacteriochlorophyll a-containing members of the OM60/NOR5 clade of marine gammaproteobacteria: description of Luminiphilus syltensis gen. nov., sp. nov., reclassification of Haliea rubra as Pseudohaliea rubra gen. nov., comb. nov., and emendation of Chromatocurvus halotolerans.</title>
        <authorList>
            <person name="Spring S."/>
            <person name="Riedel T."/>
            <person name="Sproer C."/>
            <person name="Yan S."/>
            <person name="Harder J."/>
            <person name="Fuchs B.M."/>
        </authorList>
    </citation>
    <scope>NUCLEOTIDE SEQUENCE [LARGE SCALE GENOMIC DNA]</scope>
    <source>
        <strain evidence="3">NOR51-B</strain>
    </source>
</reference>
<keyword evidence="3" id="KW-1185">Reference proteome</keyword>
<dbReference type="Proteomes" id="UP000004699">
    <property type="component" value="Unassembled WGS sequence"/>
</dbReference>
<dbReference type="Pfam" id="PF02405">
    <property type="entry name" value="MlaE"/>
    <property type="match status" value="1"/>
</dbReference>
<feature type="transmembrane region" description="Helical" evidence="1">
    <location>
        <begin position="349"/>
        <end position="372"/>
    </location>
</feature>
<dbReference type="PANTHER" id="PTHR30188">
    <property type="entry name" value="ABC TRANSPORTER PERMEASE PROTEIN-RELATED"/>
    <property type="match status" value="1"/>
</dbReference>
<keyword evidence="1" id="KW-1133">Transmembrane helix</keyword>
<gene>
    <name evidence="2" type="ORF">NOR51B_2664</name>
</gene>
<dbReference type="RefSeq" id="WP_009021455.1">
    <property type="nucleotide sequence ID" value="NZ_DS999411.1"/>
</dbReference>
<evidence type="ECO:0000313" key="2">
    <source>
        <dbReference type="EMBL" id="EED36712.1"/>
    </source>
</evidence>
<sequence>MTADSDADTPQWELVGDDDCHHSLILKGSWESSAVLPELGALFQPDDTVTALRVDALEVARWDSRLISLLLKLHRYCESRGISITTELPEGASQLLALAVAVPPAVESPSQSAGWLHSLNPLPYLERLGARVTDFLNFVGSLVSSTGRVVTGRGRVRVSDLLAFAYQTGPNALPIIGLTSLLVGMILGYLGAVQLQQFGAGIFVADLVTIGVLREMGALMTAIIIAGRTGAAYAAQLGTMRVNEEVDAIEILGISLMDFLVLPRVLAVTLMVPLLSLYAAIMGIVGGGIVSISLGITPLQYWTQAQTSLGLDHLLVGLSKALLFGALIGIAGCRAGMQSGRSSEGVGKATTTAVVVALVYLILADAAVNLLCQLLGI</sequence>
<evidence type="ECO:0000256" key="1">
    <source>
        <dbReference type="SAM" id="Phobius"/>
    </source>
</evidence>